<feature type="non-terminal residue" evidence="1">
    <location>
        <position position="49"/>
    </location>
</feature>
<dbReference type="InterPro" id="IPR029063">
    <property type="entry name" value="SAM-dependent_MTases_sf"/>
</dbReference>
<protein>
    <recommendedName>
        <fullName evidence="2">DNA methylase N-4/N-6 domain-containing protein</fullName>
    </recommendedName>
</protein>
<gene>
    <name evidence="1" type="ORF">S12H4_28928</name>
</gene>
<dbReference type="Gene3D" id="3.40.50.150">
    <property type="entry name" value="Vaccinia Virus protein VP39"/>
    <property type="match status" value="1"/>
</dbReference>
<organism evidence="1">
    <name type="scientific">marine sediment metagenome</name>
    <dbReference type="NCBI Taxonomy" id="412755"/>
    <lineage>
        <taxon>unclassified sequences</taxon>
        <taxon>metagenomes</taxon>
        <taxon>ecological metagenomes</taxon>
    </lineage>
</organism>
<accession>X1UM61</accession>
<comment type="caution">
    <text evidence="1">The sequence shown here is derived from an EMBL/GenBank/DDBJ whole genome shotgun (WGS) entry which is preliminary data.</text>
</comment>
<evidence type="ECO:0008006" key="2">
    <source>
        <dbReference type="Google" id="ProtNLM"/>
    </source>
</evidence>
<sequence length="49" mass="5394">MSLPLNQVILGDCVEVMAEWPENSVDCIVTDPNYGIGFMGLDWDKALPP</sequence>
<proteinExistence type="predicted"/>
<evidence type="ECO:0000313" key="1">
    <source>
        <dbReference type="EMBL" id="GAI93439.1"/>
    </source>
</evidence>
<dbReference type="SUPFAM" id="SSF53335">
    <property type="entry name" value="S-adenosyl-L-methionine-dependent methyltransferases"/>
    <property type="match status" value="1"/>
</dbReference>
<name>X1UM61_9ZZZZ</name>
<reference evidence="1" key="1">
    <citation type="journal article" date="2014" name="Front. Microbiol.">
        <title>High frequency of phylogenetically diverse reductive dehalogenase-homologous genes in deep subseafloor sedimentary metagenomes.</title>
        <authorList>
            <person name="Kawai M."/>
            <person name="Futagami T."/>
            <person name="Toyoda A."/>
            <person name="Takaki Y."/>
            <person name="Nishi S."/>
            <person name="Hori S."/>
            <person name="Arai W."/>
            <person name="Tsubouchi T."/>
            <person name="Morono Y."/>
            <person name="Uchiyama I."/>
            <person name="Ito T."/>
            <person name="Fujiyama A."/>
            <person name="Inagaki F."/>
            <person name="Takami H."/>
        </authorList>
    </citation>
    <scope>NUCLEOTIDE SEQUENCE</scope>
    <source>
        <strain evidence="1">Expedition CK06-06</strain>
    </source>
</reference>
<dbReference type="AlphaFoldDB" id="X1UM61"/>
<dbReference type="EMBL" id="BARW01016642">
    <property type="protein sequence ID" value="GAI93439.1"/>
    <property type="molecule type" value="Genomic_DNA"/>
</dbReference>